<reference evidence="4 5" key="1">
    <citation type="submission" date="2021-06" db="EMBL/GenBank/DDBJ databases">
        <title>Caerostris darwini draft genome.</title>
        <authorList>
            <person name="Kono N."/>
            <person name="Arakawa K."/>
        </authorList>
    </citation>
    <scope>NUCLEOTIDE SEQUENCE [LARGE SCALE GENOMIC DNA]</scope>
</reference>
<feature type="region of interest" description="Disordered" evidence="2">
    <location>
        <begin position="2728"/>
        <end position="2757"/>
    </location>
</feature>
<dbReference type="GO" id="GO:0045893">
    <property type="term" value="P:positive regulation of DNA-templated transcription"/>
    <property type="evidence" value="ECO:0007669"/>
    <property type="project" value="TreeGrafter"/>
</dbReference>
<dbReference type="PROSITE" id="PS00028">
    <property type="entry name" value="ZINC_FINGER_C2H2_1"/>
    <property type="match status" value="2"/>
</dbReference>
<dbReference type="EMBL" id="BPLQ01007722">
    <property type="protein sequence ID" value="GIY31838.1"/>
    <property type="molecule type" value="Genomic_DNA"/>
</dbReference>
<feature type="coiled-coil region" evidence="1">
    <location>
        <begin position="995"/>
        <end position="1022"/>
    </location>
</feature>
<gene>
    <name evidence="4" type="primary">ZNF318_1</name>
    <name evidence="4" type="ORF">CDAR_107873</name>
</gene>
<evidence type="ECO:0000259" key="3">
    <source>
        <dbReference type="PROSITE" id="PS00028"/>
    </source>
</evidence>
<dbReference type="SMART" id="SM00451">
    <property type="entry name" value="ZnF_U1"/>
    <property type="match status" value="2"/>
</dbReference>
<feature type="compositionally biased region" description="Polar residues" evidence="2">
    <location>
        <begin position="400"/>
        <end position="413"/>
    </location>
</feature>
<proteinExistence type="predicted"/>
<comment type="caution">
    <text evidence="4">The sequence shown here is derived from an EMBL/GenBank/DDBJ whole genome shotgun (WGS) entry which is preliminary data.</text>
</comment>
<feature type="compositionally biased region" description="Polar residues" evidence="2">
    <location>
        <begin position="27"/>
        <end position="36"/>
    </location>
</feature>
<feature type="region of interest" description="Disordered" evidence="2">
    <location>
        <begin position="397"/>
        <end position="416"/>
    </location>
</feature>
<dbReference type="PANTHER" id="PTHR15577:SF2">
    <property type="entry name" value="ZINC FINGER PROTEIN 318"/>
    <property type="match status" value="1"/>
</dbReference>
<dbReference type="InterPro" id="IPR003604">
    <property type="entry name" value="Matrin/U1-like-C_Znf_C2H2"/>
</dbReference>
<feature type="compositionally biased region" description="Basic residues" evidence="2">
    <location>
        <begin position="536"/>
        <end position="545"/>
    </location>
</feature>
<dbReference type="Proteomes" id="UP001054837">
    <property type="component" value="Unassembled WGS sequence"/>
</dbReference>
<accession>A0AAV4SBG7</accession>
<protein>
    <submittedName>
        <fullName evidence="4">Zinc finger protein 318</fullName>
    </submittedName>
</protein>
<dbReference type="InterPro" id="IPR055309">
    <property type="entry name" value="Znf318-like"/>
</dbReference>
<feature type="compositionally biased region" description="Low complexity" evidence="2">
    <location>
        <begin position="2603"/>
        <end position="2617"/>
    </location>
</feature>
<keyword evidence="5" id="KW-1185">Reference proteome</keyword>
<dbReference type="GO" id="GO:0005654">
    <property type="term" value="C:nucleoplasm"/>
    <property type="evidence" value="ECO:0007669"/>
    <property type="project" value="TreeGrafter"/>
</dbReference>
<feature type="compositionally biased region" description="Basic and acidic residues" evidence="2">
    <location>
        <begin position="1306"/>
        <end position="1318"/>
    </location>
</feature>
<evidence type="ECO:0000313" key="5">
    <source>
        <dbReference type="Proteomes" id="UP001054837"/>
    </source>
</evidence>
<feature type="compositionally biased region" description="Basic and acidic residues" evidence="2">
    <location>
        <begin position="555"/>
        <end position="590"/>
    </location>
</feature>
<evidence type="ECO:0000256" key="1">
    <source>
        <dbReference type="SAM" id="Coils"/>
    </source>
</evidence>
<feature type="region of interest" description="Disordered" evidence="2">
    <location>
        <begin position="1293"/>
        <end position="1318"/>
    </location>
</feature>
<organism evidence="4 5">
    <name type="scientific">Caerostris darwini</name>
    <dbReference type="NCBI Taxonomy" id="1538125"/>
    <lineage>
        <taxon>Eukaryota</taxon>
        <taxon>Metazoa</taxon>
        <taxon>Ecdysozoa</taxon>
        <taxon>Arthropoda</taxon>
        <taxon>Chelicerata</taxon>
        <taxon>Arachnida</taxon>
        <taxon>Araneae</taxon>
        <taxon>Araneomorphae</taxon>
        <taxon>Entelegynae</taxon>
        <taxon>Araneoidea</taxon>
        <taxon>Araneidae</taxon>
        <taxon>Caerostris</taxon>
    </lineage>
</organism>
<feature type="compositionally biased region" description="Acidic residues" evidence="2">
    <location>
        <begin position="2748"/>
        <end position="2757"/>
    </location>
</feature>
<feature type="compositionally biased region" description="Polar residues" evidence="2">
    <location>
        <begin position="522"/>
        <end position="531"/>
    </location>
</feature>
<feature type="domain" description="C2H2-type" evidence="3">
    <location>
        <begin position="1058"/>
        <end position="1080"/>
    </location>
</feature>
<name>A0AAV4SBG7_9ARAC</name>
<dbReference type="GO" id="GO:0003676">
    <property type="term" value="F:nucleic acid binding"/>
    <property type="evidence" value="ECO:0007669"/>
    <property type="project" value="InterPro"/>
</dbReference>
<sequence length="2757" mass="312505">MYSNDRNTNYSSGDQANMPIFSKNERSNPTSNSKSRNINFDLYTQALAAKSNLGLLDLHSHGSHVHSPGDVQDFNSPSRSLCSNLNQSTMPEVTSCSDIWDAIHSSYSDNCSNSNVEKTIKLKPLTDLNLISVDEEDEFLYGDSDLHTENLFSVKQIEKETKLEADFLDEEILISDRSQNSVFQAKSELSKDFDIKLNVNSWNKTQAWSFSNDANSKSMKHIDKEQSTVPKQNKISIETCANSPSIYNRKSSDAHTFHDISFDKSKWDSSDEITENSSKNIPTKNSNAVFSSHSIKESSSSFIENKTDMKSIDAANFLRKQLNLDVLGKQCFPKKFGSTHKATIENDKQAFLDNEEIKDTISDISVLNKRKRRHELFINTNQEERRFPKRFVDVKKSDNPESQYNLNSSSKPDSPSILFYGRDHDKNFELSDNLHVETLKISRDKNRRSSEKIKFDDEKYSSPKHYIEKEYQEGLTTKLGEKNSKASVARHIKREIEPKAHLKNRFTSRSYRGKSVERRRSSSCSPNQHSPEPSRRKSPCYHSHRYSPNYKYHSRSPDRYSRNWSRDRSPYYDRKESPDRSPRRNSDRKARSPFRLTRRHSRSSSPGKDFRSSWDRSPIRLSKYEKNIAYNDDISPCDLRGKIIKKRPLGYNSEDEDVKDTEKRIALLRKKLKQNSESAKKISNTISDRVASKKNEKIEVLQQSDHLKFTKIEHEQDIERLTSIMPSIGKEVQDPYNSNLIHPVFENIGINSPQFSSPINNVNHTATGISEAPTPMQQQSVTSCVSQYNRQFSQLPSPIVSHLYPPYLYSAPPSVDTNFPYNTMYPSPFSPASYSYSSNSAELTNRNPTNFQSNIKPINSNSKIRVSCLKPVPVLESLTTQDLTSETVVKPQNLISVEPVLKPSINLLKSKSAGTSDSLKDNAVSKVKDSFEDEQQLIKSYKKLLEDRELLQKKLRNTSDHTLELRNLKVELQKKWKTTKSHVDKLLSINCANLHEKANMELKRYIDEAKQLSLMVKDMKARIKPDIFKKFNNTEVIEKKCIETTFKYSCYDTGGHWCENCNQQFPTIAMIMNHLQDKNHELRHDPKNIVVGEPLKDNFDKNVKLLPVRGVEFIMPVHAFYCSLCKEPLLNIASAEHHLKGHNHTMKYMSFLKENPVYEKKRDMFKKAGTAILSKERQKELEEVLLAKHPVQEKQNVEKCKNQETGSPKKVQGMEKEIMEVGETETNTSSKNAKGSGIKLKLLSEKNKPLELNPTKEPEAKPKQKVVYIGRAPNFKPRPVLIDKNKTEISKSKNTTATEKYSVKSISEDSKCSNEDNKSEDFDFTLSVTLDNCKSRSIKNESSNNSDKQVKTNNIEAVSSPNHDKKCMSKKVREVVYGCLSEKESKKLQTSTAECKPLKKAAEFLAYDSQISQDSKKELIGDKSTSLSQTNIKPSENSVQISAASIVQKRTSLTEEEKDFLLLSIPKTDMVLIAVPKPPPSSLIYNPADIATKRSSSSPCVQKSPPNIGSEVAPSNLTTEVLPSDVILQVPPSCIASQVPSDLAVQVSLSNTTSQIPSPVIVSNSSNLFPGKALSDQQLQMNSNSFITSNTLPYKNMTDEPLQSAVPKECDINTVDMEIYDSCQEKKIQSNFTTEEIPTLNKPVIDDQSSSLSASCVKEIGEREKLSYFALNKEQNNNGCGISKVSNETNISDEFSIKDFVNCLIDTTSRIFIKCSSEDKNVAEMHLKRFSLPSSDKIINLNENALKCHSSFNSINIEDEKVSMQLENSEITQNTEINMSSVDSTLEESLPNEKFSDCLTTFPANNINIDLSENYEKKSESHLFQTVHMGRLETSNNSTALMESEDGTNEFHEPCSINSFQDINTKNNHDLSDISVNSPFLNSEFSKDESLLYENINREELSTAGSFETTDTSKFSCKIHKIHEYRETEQKVIAPELEILKCHLKDSQKINLAASDANQLEEKFDYRLKSTIQKEFPTVCLEDKTFSDSERNSKNQNNGVFINDNEINLAADGRHENPTSFKSEEKSKDNIQIVEEPLFTNPETTEPSINICEEKQSAEKKEFSFCQFINLECELKGPKKQAVVGNRLEEAGGNSNSKCRLQDIEMTGDKFKETLDTNIVPNFDEKDAFQTQNLDFANSYILQTNVIQPFVKLETQEIETSSEGIKDFVKMDGNLKSQKFKNYFETKLLNEKECTKSFNLDNNLLSEDKLNMSISSIQNTNNLITVSSFSLLNFEENLTSISAVNLDSNNLERQKLKKLSEDNSCLLDSMTDDPLIKVLPDIPDISLVAKQKNVKSDSIINAINSFNSQKESMLSNSNADSNLCLNFLQGGDKKDTIRKSDSITSFEFLLSDETKEENTFSNQNDFKQNKVSGDISESAMDCSEFPNREQRNFKEFSKKKSIDDIVSIQENMDFTTVKVSLHLTSTNNENIQFEQNVLHHAGLSKEKLDTCSRNESFNMSFSENAIFQDSADISSVNINSQNVTTLLENFDDKIESTCVSENECQQKFNESQVPCKLHSKSMDSCNQHYWNELTQVESNEENMKIIPESTENINIKMAPKEPNCIQFENVSERTKQNTNESDQVTLLVNLTDFSNNGEERNLIKSSSNELKSSSIKSQTKEQDFDEKEAVPINISQSLEGNSQNKPEVILSVPYLEKFDTDDILSNISIDGPPILSDCEESTNKSFKEITELNPNSLNDLTQVSETTRNESLKDVIQVSETATEVVLGSDEHGSQTTEKIEIVKLDSDTDEYETTDN</sequence>
<feature type="domain" description="C2H2-type" evidence="3">
    <location>
        <begin position="1122"/>
        <end position="1144"/>
    </location>
</feature>
<feature type="coiled-coil region" evidence="1">
    <location>
        <begin position="651"/>
        <end position="678"/>
    </location>
</feature>
<feature type="region of interest" description="Disordered" evidence="2">
    <location>
        <begin position="1"/>
        <end position="36"/>
    </location>
</feature>
<feature type="region of interest" description="Disordered" evidence="2">
    <location>
        <begin position="495"/>
        <end position="614"/>
    </location>
</feature>
<dbReference type="GO" id="GO:0008270">
    <property type="term" value="F:zinc ion binding"/>
    <property type="evidence" value="ECO:0007669"/>
    <property type="project" value="InterPro"/>
</dbReference>
<keyword evidence="1" id="KW-0175">Coiled coil</keyword>
<feature type="compositionally biased region" description="Polar residues" evidence="2">
    <location>
        <begin position="1"/>
        <end position="15"/>
    </location>
</feature>
<feature type="compositionally biased region" description="Basic and acidic residues" evidence="2">
    <location>
        <begin position="2729"/>
        <end position="2747"/>
    </location>
</feature>
<dbReference type="PANTHER" id="PTHR15577">
    <property type="entry name" value="ZINC FINGER CONTAINING PROTEIN"/>
    <property type="match status" value="1"/>
</dbReference>
<evidence type="ECO:0000313" key="4">
    <source>
        <dbReference type="EMBL" id="GIY31838.1"/>
    </source>
</evidence>
<feature type="coiled-coil region" evidence="1">
    <location>
        <begin position="934"/>
        <end position="961"/>
    </location>
</feature>
<evidence type="ECO:0000256" key="2">
    <source>
        <dbReference type="SAM" id="MobiDB-lite"/>
    </source>
</evidence>
<feature type="region of interest" description="Disordered" evidence="2">
    <location>
        <begin position="2601"/>
        <end position="2627"/>
    </location>
</feature>
<dbReference type="InterPro" id="IPR013087">
    <property type="entry name" value="Znf_C2H2_type"/>
</dbReference>
<dbReference type="GO" id="GO:0045892">
    <property type="term" value="P:negative regulation of DNA-templated transcription"/>
    <property type="evidence" value="ECO:0007669"/>
    <property type="project" value="TreeGrafter"/>
</dbReference>